<dbReference type="AlphaFoldDB" id="A0A6B2L9Z2"/>
<evidence type="ECO:0000256" key="8">
    <source>
        <dbReference type="ARBA" id="ARBA00044876"/>
    </source>
</evidence>
<evidence type="ECO:0000256" key="12">
    <source>
        <dbReference type="ARBA" id="ARBA00044891"/>
    </source>
</evidence>
<feature type="domain" description="Major facilitator superfamily (MFS) profile" evidence="27">
    <location>
        <begin position="1"/>
        <end position="318"/>
    </location>
</feature>
<dbReference type="Gene3D" id="1.20.1250.20">
    <property type="entry name" value="MFS general substrate transporter like domains"/>
    <property type="match status" value="2"/>
</dbReference>
<evidence type="ECO:0000256" key="3">
    <source>
        <dbReference type="ARBA" id="ARBA00022448"/>
    </source>
</evidence>
<evidence type="ECO:0000256" key="22">
    <source>
        <dbReference type="ARBA" id="ARBA00045018"/>
    </source>
</evidence>
<feature type="transmembrane region" description="Helical" evidence="25">
    <location>
        <begin position="218"/>
        <end position="240"/>
    </location>
</feature>
<evidence type="ECO:0000256" key="15">
    <source>
        <dbReference type="ARBA" id="ARBA00044899"/>
    </source>
</evidence>
<name>A0A6B2L9Z2_9EUKA</name>
<evidence type="ECO:0000256" key="23">
    <source>
        <dbReference type="ARBA" id="ARBA00045709"/>
    </source>
</evidence>
<comment type="catalytic activity">
    <reaction evidence="16">
        <text>L-lysyl-L-lysine(out) = L-lysyl-L-lysine(in)</text>
        <dbReference type="Rhea" id="RHEA:79403"/>
        <dbReference type="ChEBI" id="CHEBI:229956"/>
    </reaction>
</comment>
<reference evidence="28" key="1">
    <citation type="journal article" date="2020" name="J. Eukaryot. Microbiol.">
        <title>De novo Sequencing, Assembly and Annotation of the Transcriptome for the Free-Living Testate Amoeba Arcella intermedia.</title>
        <authorList>
            <person name="Ribeiro G.M."/>
            <person name="Porfirio-Sousa A.L."/>
            <person name="Maurer-Alcala X.X."/>
            <person name="Katz L.A."/>
            <person name="Lahr D.J.G."/>
        </authorList>
    </citation>
    <scope>NUCLEOTIDE SEQUENCE</scope>
</reference>
<dbReference type="GO" id="GO:0022857">
    <property type="term" value="F:transmembrane transporter activity"/>
    <property type="evidence" value="ECO:0007669"/>
    <property type="project" value="InterPro"/>
</dbReference>
<accession>A0A6B2L9Z2</accession>
<feature type="chain" id="PRO_5025673484" description="Lysosomal dipeptide transporter MFSD1" evidence="26">
    <location>
        <begin position="20"/>
        <end position="318"/>
    </location>
</feature>
<keyword evidence="3" id="KW-0813">Transport</keyword>
<comment type="catalytic activity">
    <reaction evidence="14">
        <text>L-aspartyl-L-lysine(out) = L-aspartyl-L-lysine(in)</text>
        <dbReference type="Rhea" id="RHEA:79411"/>
        <dbReference type="ChEBI" id="CHEBI:229953"/>
    </reaction>
</comment>
<comment type="catalytic activity">
    <reaction evidence="18">
        <text>L-histidyl-L-alpha-amino acid(out) = L-histidyl-L-alpha-amino acid(in)</text>
        <dbReference type="Rhea" id="RHEA:79379"/>
        <dbReference type="ChEBI" id="CHEBI:229964"/>
    </reaction>
</comment>
<dbReference type="Pfam" id="PF07690">
    <property type="entry name" value="MFS_1"/>
    <property type="match status" value="1"/>
</dbReference>
<comment type="catalytic activity">
    <reaction evidence="8">
        <text>L-lysyl-L-alanine(out) = L-lysyl-L-alanine(in)</text>
        <dbReference type="Rhea" id="RHEA:79399"/>
        <dbReference type="ChEBI" id="CHEBI:229954"/>
    </reaction>
</comment>
<protein>
    <recommendedName>
        <fullName evidence="21">Lysosomal dipeptide transporter MFSD1</fullName>
    </recommendedName>
    <alternativeName>
        <fullName evidence="22">Major facilitator superfamily domain-containing protein 1</fullName>
    </alternativeName>
</protein>
<evidence type="ECO:0000256" key="4">
    <source>
        <dbReference type="ARBA" id="ARBA00022692"/>
    </source>
</evidence>
<dbReference type="SUPFAM" id="SSF103473">
    <property type="entry name" value="MFS general substrate transporter"/>
    <property type="match status" value="1"/>
</dbReference>
<evidence type="ECO:0000256" key="10">
    <source>
        <dbReference type="ARBA" id="ARBA00044881"/>
    </source>
</evidence>
<evidence type="ECO:0000256" key="6">
    <source>
        <dbReference type="ARBA" id="ARBA00023136"/>
    </source>
</evidence>
<evidence type="ECO:0000256" key="7">
    <source>
        <dbReference type="ARBA" id="ARBA00023228"/>
    </source>
</evidence>
<comment type="function">
    <text evidence="23">Lysosomal dipeptide uniporter that selectively exports lysine, arginine or histidine-containing dipeptides with a net positive charge from the lysosome lumen into the cytosol. Could play a role in a specific type of protein O-glycosylation indirectly regulating macrophages migration and tissue invasion. Also essential for liver homeostasis.</text>
</comment>
<evidence type="ECO:0000256" key="20">
    <source>
        <dbReference type="ARBA" id="ARBA00044924"/>
    </source>
</evidence>
<evidence type="ECO:0000256" key="24">
    <source>
        <dbReference type="ARBA" id="ARBA00046376"/>
    </source>
</evidence>
<keyword evidence="4 25" id="KW-0812">Transmembrane</keyword>
<comment type="subcellular location">
    <subcellularLocation>
        <location evidence="1">Lysosome membrane</location>
        <topology evidence="1">Multi-pass membrane protein</topology>
    </subcellularLocation>
</comment>
<evidence type="ECO:0000256" key="25">
    <source>
        <dbReference type="SAM" id="Phobius"/>
    </source>
</evidence>
<evidence type="ECO:0000256" key="1">
    <source>
        <dbReference type="ARBA" id="ARBA00004155"/>
    </source>
</evidence>
<keyword evidence="26" id="KW-0732">Signal</keyword>
<evidence type="ECO:0000256" key="16">
    <source>
        <dbReference type="ARBA" id="ARBA00044900"/>
    </source>
</evidence>
<sequence length="318" mass="34602">MGVTCYFLLSAMMCDEVVAAAVPAIKESADLDSSQVGLLYSSSFVPSLTFVVLGGLLHHKIGVRALSIFSSLSVVVGMVVFAMSTTFWGMIAGRVLFGLGLGPTELVNDMIALRWFDNESSPSIEIAFGLIGSFGMLGFVLAFNLIPSLLNLFSHMANAEALRMAVLCLSIIPAVTVVINIYYIVLDWYAEPILELDLVQDDEEPSILESVKQLPLSYWLLFTINASSFALMYVIMLYSVDFMVEKWKYDDVTAGRYSSGVYIAGIILSPLTGVMIHKFGKMITIIFLGLVLFGVGCLLLGITAWPPLIGLLCKSLSL</sequence>
<comment type="catalytic activity">
    <reaction evidence="9">
        <text>L-histidyl-glycine(out) = L-histidyl-glycine(in)</text>
        <dbReference type="Rhea" id="RHEA:79395"/>
        <dbReference type="ChEBI" id="CHEBI:229957"/>
    </reaction>
</comment>
<keyword evidence="7" id="KW-0458">Lysosome</keyword>
<evidence type="ECO:0000256" key="2">
    <source>
        <dbReference type="ARBA" id="ARBA00008335"/>
    </source>
</evidence>
<evidence type="ECO:0000256" key="11">
    <source>
        <dbReference type="ARBA" id="ARBA00044884"/>
    </source>
</evidence>
<proteinExistence type="inferred from homology"/>
<evidence type="ECO:0000256" key="18">
    <source>
        <dbReference type="ARBA" id="ARBA00044912"/>
    </source>
</evidence>
<organism evidence="28">
    <name type="scientific">Arcella intermedia</name>
    <dbReference type="NCBI Taxonomy" id="1963864"/>
    <lineage>
        <taxon>Eukaryota</taxon>
        <taxon>Amoebozoa</taxon>
        <taxon>Tubulinea</taxon>
        <taxon>Elardia</taxon>
        <taxon>Arcellinida</taxon>
        <taxon>Sphaerothecina</taxon>
        <taxon>Arcellidae</taxon>
        <taxon>Arcella</taxon>
    </lineage>
</organism>
<evidence type="ECO:0000256" key="5">
    <source>
        <dbReference type="ARBA" id="ARBA00022989"/>
    </source>
</evidence>
<evidence type="ECO:0000256" key="21">
    <source>
        <dbReference type="ARBA" id="ARBA00044985"/>
    </source>
</evidence>
<comment type="catalytic activity">
    <reaction evidence="13">
        <text>L-alpha-aminoacyl-L-lysine(out) = L-alpha-aminoacyl-L-lysine(in)</text>
        <dbReference type="Rhea" id="RHEA:79383"/>
        <dbReference type="ChEBI" id="CHEBI:229966"/>
    </reaction>
</comment>
<feature type="signal peptide" evidence="26">
    <location>
        <begin position="1"/>
        <end position="19"/>
    </location>
</feature>
<dbReference type="InterPro" id="IPR036259">
    <property type="entry name" value="MFS_trans_sf"/>
</dbReference>
<dbReference type="InterPro" id="IPR011701">
    <property type="entry name" value="MFS"/>
</dbReference>
<feature type="transmembrane region" description="Helical" evidence="25">
    <location>
        <begin position="165"/>
        <end position="185"/>
    </location>
</feature>
<dbReference type="GO" id="GO:0005765">
    <property type="term" value="C:lysosomal membrane"/>
    <property type="evidence" value="ECO:0007669"/>
    <property type="project" value="UniProtKB-SubCell"/>
</dbReference>
<feature type="transmembrane region" description="Helical" evidence="25">
    <location>
        <begin position="285"/>
        <end position="313"/>
    </location>
</feature>
<comment type="similarity">
    <text evidence="2">Belongs to the major facilitator superfamily.</text>
</comment>
<keyword evidence="6 25" id="KW-0472">Membrane</keyword>
<dbReference type="EMBL" id="GIBP01004865">
    <property type="protein sequence ID" value="NDV33834.1"/>
    <property type="molecule type" value="Transcribed_RNA"/>
</dbReference>
<evidence type="ECO:0000256" key="13">
    <source>
        <dbReference type="ARBA" id="ARBA00044893"/>
    </source>
</evidence>
<evidence type="ECO:0000256" key="17">
    <source>
        <dbReference type="ARBA" id="ARBA00044903"/>
    </source>
</evidence>
<evidence type="ECO:0000256" key="19">
    <source>
        <dbReference type="ARBA" id="ARBA00044919"/>
    </source>
</evidence>
<evidence type="ECO:0000256" key="14">
    <source>
        <dbReference type="ARBA" id="ARBA00044898"/>
    </source>
</evidence>
<dbReference type="InterPro" id="IPR020846">
    <property type="entry name" value="MFS_dom"/>
</dbReference>
<evidence type="ECO:0000259" key="27">
    <source>
        <dbReference type="PROSITE" id="PS50850"/>
    </source>
</evidence>
<dbReference type="PANTHER" id="PTHR23512">
    <property type="entry name" value="MAJOR FACILITATOR SUPERFAMILY DOMAIN-CONTAINING PROTEIN 1"/>
    <property type="match status" value="1"/>
</dbReference>
<comment type="catalytic activity">
    <reaction evidence="11">
        <text>L-alpha-aminoacyl-L-histidine(out) = L-alpha-aminoacyl-L-histidine(in)</text>
        <dbReference type="Rhea" id="RHEA:79375"/>
        <dbReference type="ChEBI" id="CHEBI:229967"/>
    </reaction>
</comment>
<feature type="transmembrane region" description="Helical" evidence="25">
    <location>
        <begin position="126"/>
        <end position="153"/>
    </location>
</feature>
<comment type="catalytic activity">
    <reaction evidence="20">
        <text>L-lysyl-glycine(out) = L-lysyl-glycine(in)</text>
        <dbReference type="Rhea" id="RHEA:79407"/>
        <dbReference type="ChEBI" id="CHEBI:191202"/>
    </reaction>
</comment>
<comment type="catalytic activity">
    <reaction evidence="19">
        <text>L-alanyl-L-lysine(out) = L-alanyl-L-lysine(in)</text>
        <dbReference type="Rhea" id="RHEA:79415"/>
        <dbReference type="ChEBI" id="CHEBI:192470"/>
    </reaction>
</comment>
<feature type="transmembrane region" description="Helical" evidence="25">
    <location>
        <begin position="38"/>
        <end position="57"/>
    </location>
</feature>
<evidence type="ECO:0000256" key="9">
    <source>
        <dbReference type="ARBA" id="ARBA00044878"/>
    </source>
</evidence>
<keyword evidence="5 25" id="KW-1133">Transmembrane helix</keyword>
<dbReference type="PROSITE" id="PS50850">
    <property type="entry name" value="MFS"/>
    <property type="match status" value="1"/>
</dbReference>
<comment type="catalytic activity">
    <reaction evidence="12">
        <text>L-lysyl-L-alpha-amino acid(out) = L-lysyl-L-alpha-amino acid(in)</text>
        <dbReference type="Rhea" id="RHEA:79387"/>
        <dbReference type="ChEBI" id="CHEBI:229965"/>
    </reaction>
</comment>
<comment type="catalytic activity">
    <reaction evidence="10">
        <text>L-alpha-aminoacyl-L-arginine(out) = L-alpha-aminoacyl-L-arginine(in)</text>
        <dbReference type="Rhea" id="RHEA:79367"/>
        <dbReference type="ChEBI" id="CHEBI:229968"/>
    </reaction>
</comment>
<evidence type="ECO:0000256" key="26">
    <source>
        <dbReference type="SAM" id="SignalP"/>
    </source>
</evidence>
<dbReference type="InterPro" id="IPR052187">
    <property type="entry name" value="MFSD1"/>
</dbReference>
<evidence type="ECO:0000313" key="28">
    <source>
        <dbReference type="EMBL" id="NDV33834.1"/>
    </source>
</evidence>
<comment type="catalytic activity">
    <reaction evidence="15">
        <text>L-arginyl-L-alpha-amino acid(out) = L-arginyl-L-alpha-amino acid(in)</text>
        <dbReference type="Rhea" id="RHEA:79371"/>
        <dbReference type="ChEBI" id="CHEBI:84315"/>
    </reaction>
</comment>
<feature type="transmembrane region" description="Helical" evidence="25">
    <location>
        <begin position="69"/>
        <end position="91"/>
    </location>
</feature>
<dbReference type="PANTHER" id="PTHR23512:SF3">
    <property type="entry name" value="MAJOR FACILITATOR SUPERFAMILY DOMAIN-CONTAINING PROTEIN 1"/>
    <property type="match status" value="1"/>
</dbReference>
<comment type="subunit">
    <text evidence="24">Homodimer. Interacts with lysosomal protein GLMP (via lumenal domain); the interaction starts while both proteins are still in the endoplasmic reticulum and is required for stabilization of MFSD1 in lysosomes but has no direct effect on its targeting to lysosomes or transporter activity.</text>
</comment>
<comment type="catalytic activity">
    <reaction evidence="17">
        <text>L-arginyl-glycine(out) = L-arginyl-glycine(in)</text>
        <dbReference type="Rhea" id="RHEA:79391"/>
        <dbReference type="ChEBI" id="CHEBI:229955"/>
    </reaction>
</comment>